<sequence>MAKLKMFQDLFQRYRRPGDLVFAVLFLAFAAFLLSQLGEQTAIAKRTKWYSQPALWPGIGVVGMFVFGAFHLLGSLVSPRIAGRWTEVLFWLRAAEYVLYFFIYVVLVPQLGYLPSTIVFTLFLTIRAGFRGWKFILSAVLFGVVTALIFRGFLQVKIPAGEIYQYLPDGIRSFAMIYL</sequence>
<feature type="transmembrane region" description="Helical" evidence="1">
    <location>
        <begin position="135"/>
        <end position="154"/>
    </location>
</feature>
<evidence type="ECO:0000256" key="1">
    <source>
        <dbReference type="SAM" id="Phobius"/>
    </source>
</evidence>
<name>A0ABW2B7Y9_9RHOB</name>
<reference evidence="4" key="1">
    <citation type="journal article" date="2019" name="Int. J. Syst. Evol. Microbiol.">
        <title>The Global Catalogue of Microorganisms (GCM) 10K type strain sequencing project: providing services to taxonomists for standard genome sequencing and annotation.</title>
        <authorList>
            <consortium name="The Broad Institute Genomics Platform"/>
            <consortium name="The Broad Institute Genome Sequencing Center for Infectious Disease"/>
            <person name="Wu L."/>
            <person name="Ma J."/>
        </authorList>
    </citation>
    <scope>NUCLEOTIDE SEQUENCE [LARGE SCALE GENOMIC DNA]</scope>
    <source>
        <strain evidence="4">CCUG 66188</strain>
    </source>
</reference>
<feature type="transmembrane region" description="Helical" evidence="1">
    <location>
        <begin position="98"/>
        <end position="123"/>
    </location>
</feature>
<organism evidence="3 4">
    <name type="scientific">Sulfitobacter porphyrae</name>
    <dbReference type="NCBI Taxonomy" id="1246864"/>
    <lineage>
        <taxon>Bacteria</taxon>
        <taxon>Pseudomonadati</taxon>
        <taxon>Pseudomonadota</taxon>
        <taxon>Alphaproteobacteria</taxon>
        <taxon>Rhodobacterales</taxon>
        <taxon>Roseobacteraceae</taxon>
        <taxon>Sulfitobacter</taxon>
    </lineage>
</organism>
<dbReference type="InterPro" id="IPR009936">
    <property type="entry name" value="DUF1468"/>
</dbReference>
<comment type="caution">
    <text evidence="3">The sequence shown here is derived from an EMBL/GenBank/DDBJ whole genome shotgun (WGS) entry which is preliminary data.</text>
</comment>
<dbReference type="EMBL" id="JBHSWG010000003">
    <property type="protein sequence ID" value="MFC6761860.1"/>
    <property type="molecule type" value="Genomic_DNA"/>
</dbReference>
<evidence type="ECO:0000313" key="4">
    <source>
        <dbReference type="Proteomes" id="UP001596353"/>
    </source>
</evidence>
<feature type="domain" description="DUF1468" evidence="2">
    <location>
        <begin position="21"/>
        <end position="159"/>
    </location>
</feature>
<evidence type="ECO:0000313" key="3">
    <source>
        <dbReference type="EMBL" id="MFC6761860.1"/>
    </source>
</evidence>
<protein>
    <submittedName>
        <fullName evidence="3">Tripartite tricarboxylate transporter TctB family protein</fullName>
    </submittedName>
</protein>
<feature type="transmembrane region" description="Helical" evidence="1">
    <location>
        <begin position="54"/>
        <end position="77"/>
    </location>
</feature>
<dbReference type="Pfam" id="PF07331">
    <property type="entry name" value="TctB"/>
    <property type="match status" value="1"/>
</dbReference>
<proteinExistence type="predicted"/>
<keyword evidence="4" id="KW-1185">Reference proteome</keyword>
<keyword evidence="1" id="KW-1133">Transmembrane helix</keyword>
<keyword evidence="1" id="KW-0472">Membrane</keyword>
<dbReference type="Proteomes" id="UP001596353">
    <property type="component" value="Unassembled WGS sequence"/>
</dbReference>
<accession>A0ABW2B7Y9</accession>
<gene>
    <name evidence="3" type="ORF">ACFQFQ_24020</name>
</gene>
<evidence type="ECO:0000259" key="2">
    <source>
        <dbReference type="Pfam" id="PF07331"/>
    </source>
</evidence>
<keyword evidence="1" id="KW-0812">Transmembrane</keyword>